<sequence>MKTRLVIIVILLLVLTVLLTRNDERIADTLLGIINPIKQNYKNFTQNIEDKSHSYIFQKESIEKLSKENRILRKLLLEQTHYIKQIKNIYEVLPKLSKLPVHNISIAETISYVKLNSFSQIILTKPKALMEDKLYGLIQGTVVAGTAKVHNNQLYGYLTSDDKCRFSVFIGNEQAPGIAMGVEKNEMIIKFIPKWHKIAVGDRVVTSGLDDIFFAGIPVGVVKKVEVQSSYKVAHIKTYSDIFHPKTFFLINNAKATLAENFDSNTTHLPKPAVAQCIPGSITDMNRSVILGSGNDMNQSGIIVPEHNQTLPIISSIPSRIDQTQEDIIEPEAPVEQITPPAPVKKVKKRRIRKKHKSKPKTKSKPSSLDLF</sequence>
<dbReference type="EMBL" id="FPHD01000055">
    <property type="protein sequence ID" value="SFV60732.1"/>
    <property type="molecule type" value="Genomic_DNA"/>
</dbReference>
<feature type="domain" description="Rod shape-determining protein MreC beta-barrel core" evidence="2">
    <location>
        <begin position="158"/>
        <end position="243"/>
    </location>
</feature>
<reference evidence="3" key="1">
    <citation type="submission" date="2016-10" db="EMBL/GenBank/DDBJ databases">
        <authorList>
            <person name="de Groot N.N."/>
        </authorList>
    </citation>
    <scope>NUCLEOTIDE SEQUENCE</scope>
</reference>
<protein>
    <submittedName>
        <fullName evidence="3">Rod shape-determining protein MreC</fullName>
    </submittedName>
</protein>
<evidence type="ECO:0000259" key="2">
    <source>
        <dbReference type="Pfam" id="PF04085"/>
    </source>
</evidence>
<feature type="region of interest" description="Disordered" evidence="1">
    <location>
        <begin position="330"/>
        <end position="372"/>
    </location>
</feature>
<feature type="compositionally biased region" description="Basic residues" evidence="1">
    <location>
        <begin position="345"/>
        <end position="364"/>
    </location>
</feature>
<organism evidence="3">
    <name type="scientific">hydrothermal vent metagenome</name>
    <dbReference type="NCBI Taxonomy" id="652676"/>
    <lineage>
        <taxon>unclassified sequences</taxon>
        <taxon>metagenomes</taxon>
        <taxon>ecological metagenomes</taxon>
    </lineage>
</organism>
<dbReference type="InterPro" id="IPR055342">
    <property type="entry name" value="MreC_beta-barrel_core"/>
</dbReference>
<dbReference type="PANTHER" id="PTHR34138">
    <property type="entry name" value="CELL SHAPE-DETERMINING PROTEIN MREC"/>
    <property type="match status" value="1"/>
</dbReference>
<dbReference type="Pfam" id="PF04085">
    <property type="entry name" value="MreC"/>
    <property type="match status" value="1"/>
</dbReference>
<gene>
    <name evidence="3" type="ORF">MNB_SV-8-1131</name>
</gene>
<name>A0A1W1C4U5_9ZZZZ</name>
<accession>A0A1W1C4U5</accession>
<evidence type="ECO:0000313" key="3">
    <source>
        <dbReference type="EMBL" id="SFV60732.1"/>
    </source>
</evidence>
<dbReference type="Gene3D" id="2.40.10.350">
    <property type="entry name" value="Rod shape-determining protein MreC, domain 2"/>
    <property type="match status" value="1"/>
</dbReference>
<dbReference type="InterPro" id="IPR042175">
    <property type="entry name" value="Cell/Rod_MreC_2"/>
</dbReference>
<dbReference type="InterPro" id="IPR007221">
    <property type="entry name" value="MreC"/>
</dbReference>
<dbReference type="GO" id="GO:0008360">
    <property type="term" value="P:regulation of cell shape"/>
    <property type="evidence" value="ECO:0007669"/>
    <property type="project" value="InterPro"/>
</dbReference>
<dbReference type="NCBIfam" id="NF010507">
    <property type="entry name" value="PRK13922.10-6"/>
    <property type="match status" value="1"/>
</dbReference>
<evidence type="ECO:0000256" key="1">
    <source>
        <dbReference type="SAM" id="MobiDB-lite"/>
    </source>
</evidence>
<dbReference type="GO" id="GO:0005886">
    <property type="term" value="C:plasma membrane"/>
    <property type="evidence" value="ECO:0007669"/>
    <property type="project" value="TreeGrafter"/>
</dbReference>
<dbReference type="AlphaFoldDB" id="A0A1W1C4U5"/>
<dbReference type="PANTHER" id="PTHR34138:SF1">
    <property type="entry name" value="CELL SHAPE-DETERMINING PROTEIN MREC"/>
    <property type="match status" value="1"/>
</dbReference>
<proteinExistence type="predicted"/>